<comment type="caution">
    <text evidence="1">The sequence shown here is derived from an EMBL/GenBank/DDBJ whole genome shotgun (WGS) entry which is preliminary data.</text>
</comment>
<keyword evidence="2" id="KW-1185">Reference proteome</keyword>
<protein>
    <submittedName>
        <fullName evidence="1">Uncharacterized protein</fullName>
    </submittedName>
</protein>
<dbReference type="AlphaFoldDB" id="A0AAV5JPK7"/>
<gene>
    <name evidence="1" type="ORF">SLEP1_g24474</name>
</gene>
<reference evidence="1 2" key="1">
    <citation type="journal article" date="2021" name="Commun. Biol.">
        <title>The genome of Shorea leprosula (Dipterocarpaceae) highlights the ecological relevance of drought in aseasonal tropical rainforests.</title>
        <authorList>
            <person name="Ng K.K.S."/>
            <person name="Kobayashi M.J."/>
            <person name="Fawcett J.A."/>
            <person name="Hatakeyama M."/>
            <person name="Paape T."/>
            <person name="Ng C.H."/>
            <person name="Ang C.C."/>
            <person name="Tnah L.H."/>
            <person name="Lee C.T."/>
            <person name="Nishiyama T."/>
            <person name="Sese J."/>
            <person name="O'Brien M.J."/>
            <person name="Copetti D."/>
            <person name="Mohd Noor M.I."/>
            <person name="Ong R.C."/>
            <person name="Putra M."/>
            <person name="Sireger I.Z."/>
            <person name="Indrioko S."/>
            <person name="Kosugi Y."/>
            <person name="Izuno A."/>
            <person name="Isagi Y."/>
            <person name="Lee S.L."/>
            <person name="Shimizu K.K."/>
        </authorList>
    </citation>
    <scope>NUCLEOTIDE SEQUENCE [LARGE SCALE GENOMIC DNA]</scope>
    <source>
        <strain evidence="1">214</strain>
    </source>
</reference>
<evidence type="ECO:0000313" key="2">
    <source>
        <dbReference type="Proteomes" id="UP001054252"/>
    </source>
</evidence>
<evidence type="ECO:0000313" key="1">
    <source>
        <dbReference type="EMBL" id="GKV13472.1"/>
    </source>
</evidence>
<organism evidence="1 2">
    <name type="scientific">Rubroshorea leprosula</name>
    <dbReference type="NCBI Taxonomy" id="152421"/>
    <lineage>
        <taxon>Eukaryota</taxon>
        <taxon>Viridiplantae</taxon>
        <taxon>Streptophyta</taxon>
        <taxon>Embryophyta</taxon>
        <taxon>Tracheophyta</taxon>
        <taxon>Spermatophyta</taxon>
        <taxon>Magnoliopsida</taxon>
        <taxon>eudicotyledons</taxon>
        <taxon>Gunneridae</taxon>
        <taxon>Pentapetalae</taxon>
        <taxon>rosids</taxon>
        <taxon>malvids</taxon>
        <taxon>Malvales</taxon>
        <taxon>Dipterocarpaceae</taxon>
        <taxon>Rubroshorea</taxon>
    </lineage>
</organism>
<name>A0AAV5JPK7_9ROSI</name>
<proteinExistence type="predicted"/>
<dbReference type="Proteomes" id="UP001054252">
    <property type="component" value="Unassembled WGS sequence"/>
</dbReference>
<sequence>MLGSPGFAWVHTEPSMPGFGGTQHAWVRFLANPGEPKRAGFASGFTLNPACLGLVRTQHAWVRFLANPVPGFARNPSVLGSRLDSYKPSTLGTQVQKI</sequence>
<dbReference type="EMBL" id="BPVZ01000038">
    <property type="protein sequence ID" value="GKV13472.1"/>
    <property type="molecule type" value="Genomic_DNA"/>
</dbReference>
<accession>A0AAV5JPK7</accession>